<dbReference type="SUPFAM" id="SSF46894">
    <property type="entry name" value="C-terminal effector domain of the bipartite response regulators"/>
    <property type="match status" value="1"/>
</dbReference>
<feature type="domain" description="HTH luxR-type" evidence="5">
    <location>
        <begin position="501"/>
        <end position="566"/>
    </location>
</feature>
<feature type="transmembrane region" description="Helical" evidence="4">
    <location>
        <begin position="385"/>
        <end position="405"/>
    </location>
</feature>
<evidence type="ECO:0000256" key="1">
    <source>
        <dbReference type="ARBA" id="ARBA00023015"/>
    </source>
</evidence>
<feature type="transmembrane region" description="Helical" evidence="4">
    <location>
        <begin position="261"/>
        <end position="280"/>
    </location>
</feature>
<organism evidence="6">
    <name type="scientific">Muribaculaceae bacterium Z82</name>
    <dbReference type="NCBI Taxonomy" id="2304548"/>
    <lineage>
        <taxon>Bacteria</taxon>
        <taxon>Pseudomonadati</taxon>
        <taxon>Bacteroidota</taxon>
        <taxon>Bacteroidia</taxon>
        <taxon>Bacteroidales</taxon>
        <taxon>Muribaculaceae</taxon>
    </lineage>
</organism>
<protein>
    <submittedName>
        <fullName evidence="6">LuxR family transcriptional regulator</fullName>
    </submittedName>
</protein>
<feature type="transmembrane region" description="Helical" evidence="4">
    <location>
        <begin position="328"/>
        <end position="349"/>
    </location>
</feature>
<dbReference type="CDD" id="cd06170">
    <property type="entry name" value="LuxR_C_like"/>
    <property type="match status" value="1"/>
</dbReference>
<dbReference type="InterPro" id="IPR016032">
    <property type="entry name" value="Sig_transdc_resp-reg_C-effctor"/>
</dbReference>
<sequence length="574" mass="62706">MAFTAEEGRRVDGVCEIRRRATESEKPPLMTCKNKAISPIYPAIGEGNGFCLGYDWVEKGVLAMTGGKRSRGGRRAMTEEKEPVTVSLNGKAAFLALTAGLYWTWWDSFHEISRFSNRFFGDQEPFLLFGVDILYADAYLSCIVKPLGVVLGCAAVGLFVRRSRSVMISTPKKACFAAIGVEVLLHFAYYGLLQLGLRECAFGLYGLISAVFVVLLVQTALQIRGLGERRIVSVIMGALLIYGLVNNLLFPFALLDAAVPIIATVYAVVLLCAVACWLLGGEAEALLTEERVCGARTPLPLMAHLVIYGAVFGVLHVLEGFIQPGPFSINVGVFFGCVMTVALLALLFFAMGSNRELWSKMRSTVFPLAIVGYLLIPLASNSDLALAFTEAGHLLYVAFLFLGCFSLMRQTCADPRIIVAKALIFYNLGSAAGVVFAVNFETSFAPGTQNYFALSVAVTALLTAATFWVGTDEQIRKIWGLRRKLSAKHYNDLVTKARVRKLTAECDLTPRESDILLLIAQGRRAPEMTDALGVSMGTVRTHVKHLYAKLDVHSYAEAVRALEEVSLDEGELQE</sequence>
<feature type="transmembrane region" description="Helical" evidence="4">
    <location>
        <begin position="361"/>
        <end position="379"/>
    </location>
</feature>
<dbReference type="SMART" id="SM00421">
    <property type="entry name" value="HTH_LUXR"/>
    <property type="match status" value="1"/>
</dbReference>
<dbReference type="GO" id="GO:0003677">
    <property type="term" value="F:DNA binding"/>
    <property type="evidence" value="ECO:0007669"/>
    <property type="project" value="UniProtKB-KW"/>
</dbReference>
<feature type="transmembrane region" description="Helical" evidence="4">
    <location>
        <begin position="417"/>
        <end position="438"/>
    </location>
</feature>
<comment type="caution">
    <text evidence="6">The sequence shown here is derived from an EMBL/GenBank/DDBJ whole genome shotgun (WGS) entry which is preliminary data.</text>
</comment>
<feature type="transmembrane region" description="Helical" evidence="4">
    <location>
        <begin position="301"/>
        <end position="322"/>
    </location>
</feature>
<dbReference type="GO" id="GO:0006355">
    <property type="term" value="P:regulation of DNA-templated transcription"/>
    <property type="evidence" value="ECO:0007669"/>
    <property type="project" value="InterPro"/>
</dbReference>
<name>A0A7C9JE79_9BACT</name>
<feature type="transmembrane region" description="Helical" evidence="4">
    <location>
        <begin position="84"/>
        <end position="105"/>
    </location>
</feature>
<evidence type="ECO:0000256" key="3">
    <source>
        <dbReference type="ARBA" id="ARBA00023163"/>
    </source>
</evidence>
<gene>
    <name evidence="6" type="ORF">D1639_08170</name>
</gene>
<evidence type="ECO:0000259" key="5">
    <source>
        <dbReference type="PROSITE" id="PS50043"/>
    </source>
</evidence>
<dbReference type="InterPro" id="IPR036388">
    <property type="entry name" value="WH-like_DNA-bd_sf"/>
</dbReference>
<dbReference type="Gene3D" id="1.10.10.10">
    <property type="entry name" value="Winged helix-like DNA-binding domain superfamily/Winged helix DNA-binding domain"/>
    <property type="match status" value="1"/>
</dbReference>
<reference evidence="6" key="1">
    <citation type="submission" date="2018-08" db="EMBL/GenBank/DDBJ databases">
        <title>Murine metabolic-syndrome-specific gut microbial biobank.</title>
        <authorList>
            <person name="Liu C."/>
        </authorList>
    </citation>
    <scope>NUCLEOTIDE SEQUENCE [LARGE SCALE GENOMIC DNA]</scope>
    <source>
        <strain evidence="6">Z82</strain>
    </source>
</reference>
<keyword evidence="2" id="KW-0238">DNA-binding</keyword>
<proteinExistence type="predicted"/>
<dbReference type="Pfam" id="PF00196">
    <property type="entry name" value="GerE"/>
    <property type="match status" value="1"/>
</dbReference>
<feature type="transmembrane region" description="Helical" evidence="4">
    <location>
        <begin position="233"/>
        <end position="255"/>
    </location>
</feature>
<keyword evidence="4" id="KW-0472">Membrane</keyword>
<keyword evidence="1" id="KW-0805">Transcription regulation</keyword>
<dbReference type="PROSITE" id="PS50043">
    <property type="entry name" value="HTH_LUXR_2"/>
    <property type="match status" value="1"/>
</dbReference>
<dbReference type="InterPro" id="IPR000792">
    <property type="entry name" value="Tscrpt_reg_LuxR_C"/>
</dbReference>
<accession>A0A7C9JE79</accession>
<keyword evidence="3" id="KW-0804">Transcription</keyword>
<evidence type="ECO:0000313" key="6">
    <source>
        <dbReference type="EMBL" id="NBI35000.1"/>
    </source>
</evidence>
<evidence type="ECO:0000256" key="4">
    <source>
        <dbReference type="SAM" id="Phobius"/>
    </source>
</evidence>
<feature type="transmembrane region" description="Helical" evidence="4">
    <location>
        <begin position="450"/>
        <end position="469"/>
    </location>
</feature>
<keyword evidence="4" id="KW-1133">Transmembrane helix</keyword>
<feature type="transmembrane region" description="Helical" evidence="4">
    <location>
        <begin position="138"/>
        <end position="160"/>
    </location>
</feature>
<dbReference type="PANTHER" id="PTHR44688:SF16">
    <property type="entry name" value="DNA-BINDING TRANSCRIPTIONAL ACTIVATOR DEVR_DOSR"/>
    <property type="match status" value="1"/>
</dbReference>
<feature type="transmembrane region" description="Helical" evidence="4">
    <location>
        <begin position="172"/>
        <end position="190"/>
    </location>
</feature>
<keyword evidence="4" id="KW-0812">Transmembrane</keyword>
<evidence type="ECO:0000256" key="2">
    <source>
        <dbReference type="ARBA" id="ARBA00023125"/>
    </source>
</evidence>
<dbReference type="EMBL" id="QWKH01000062">
    <property type="protein sequence ID" value="NBI35000.1"/>
    <property type="molecule type" value="Genomic_DNA"/>
</dbReference>
<dbReference type="PRINTS" id="PR00038">
    <property type="entry name" value="HTHLUXR"/>
</dbReference>
<dbReference type="PANTHER" id="PTHR44688">
    <property type="entry name" value="DNA-BINDING TRANSCRIPTIONAL ACTIVATOR DEVR_DOSR"/>
    <property type="match status" value="1"/>
</dbReference>
<feature type="transmembrane region" description="Helical" evidence="4">
    <location>
        <begin position="202"/>
        <end position="221"/>
    </location>
</feature>
<dbReference type="AlphaFoldDB" id="A0A7C9JE79"/>